<feature type="region of interest" description="Disordered" evidence="1">
    <location>
        <begin position="909"/>
        <end position="996"/>
    </location>
</feature>
<dbReference type="SMART" id="SM00382">
    <property type="entry name" value="AAA"/>
    <property type="match status" value="1"/>
</dbReference>
<dbReference type="PANTHER" id="PTHR46411">
    <property type="entry name" value="FAMILY ATPASE, PUTATIVE-RELATED"/>
    <property type="match status" value="1"/>
</dbReference>
<feature type="domain" description="AAA+ ATPase" evidence="2">
    <location>
        <begin position="655"/>
        <end position="778"/>
    </location>
</feature>
<dbReference type="CDD" id="cd19481">
    <property type="entry name" value="RecA-like_protease"/>
    <property type="match status" value="1"/>
</dbReference>
<protein>
    <recommendedName>
        <fullName evidence="2">AAA+ ATPase domain-containing protein</fullName>
    </recommendedName>
</protein>
<dbReference type="InterPro" id="IPR003593">
    <property type="entry name" value="AAA+_ATPase"/>
</dbReference>
<evidence type="ECO:0000313" key="3">
    <source>
        <dbReference type="EMBL" id="KAK4443248.1"/>
    </source>
</evidence>
<feature type="compositionally biased region" description="Acidic residues" evidence="1">
    <location>
        <begin position="935"/>
        <end position="946"/>
    </location>
</feature>
<dbReference type="AlphaFoldDB" id="A0AAV9G733"/>
<dbReference type="Pfam" id="PF22942">
    <property type="entry name" value="DUF7025"/>
    <property type="match status" value="1"/>
</dbReference>
<feature type="region of interest" description="Disordered" evidence="1">
    <location>
        <begin position="206"/>
        <end position="251"/>
    </location>
</feature>
<dbReference type="InterPro" id="IPR054289">
    <property type="entry name" value="DUF7025"/>
</dbReference>
<feature type="compositionally biased region" description="Basic and acidic residues" evidence="1">
    <location>
        <begin position="206"/>
        <end position="229"/>
    </location>
</feature>
<name>A0AAV9G733_9PEZI</name>
<dbReference type="Pfam" id="PF00004">
    <property type="entry name" value="AAA"/>
    <property type="match status" value="1"/>
</dbReference>
<dbReference type="InterPro" id="IPR003959">
    <property type="entry name" value="ATPase_AAA_core"/>
</dbReference>
<dbReference type="SUPFAM" id="SSF52540">
    <property type="entry name" value="P-loop containing nucleoside triphosphate hydrolases"/>
    <property type="match status" value="1"/>
</dbReference>
<evidence type="ECO:0000259" key="2">
    <source>
        <dbReference type="SMART" id="SM00382"/>
    </source>
</evidence>
<dbReference type="EMBL" id="MU865997">
    <property type="protein sequence ID" value="KAK4443248.1"/>
    <property type="molecule type" value="Genomic_DNA"/>
</dbReference>
<dbReference type="GO" id="GO:0016887">
    <property type="term" value="F:ATP hydrolysis activity"/>
    <property type="evidence" value="ECO:0007669"/>
    <property type="project" value="InterPro"/>
</dbReference>
<feature type="compositionally biased region" description="Low complexity" evidence="1">
    <location>
        <begin position="230"/>
        <end position="246"/>
    </location>
</feature>
<sequence>MLSDRVEDTGLDQASNLVRGVIDYMRVLEDRIASLESRRGRPVGAEPEQILRKPKSRSTVREIEPEVKYFDARAYAFPGGRFMPVHNKVNGEEAVALRPGHFMCSKDTQQVIRALCIPLVPVVNTPPDGGPESGFPFAAFAEPPSPNETDIMVFAVISPYFADFYSLHTNDYGFGVPGFTSTLKFGKPFRPILRLLPKIRSHVEKLERMHGDKKPVSDSKDAPFEEKIPSGRGSPDAPPAGSSGPAELRDAESAEALPHFRTILDFIETYLANQILSFERIKSGKEQQIAFQDLWCLFEVGSTIYRPTAEALRSSDGVVDHGRPSVFRHTSQAYRVLATSGGRLTYQAAMYAHEPPDADMNPSGRSATHANPSEARFSRKVRTNYTEFYVHCASIDFDGATYGIAREIFVFKQFEGKVDITSLQAYPIWASPDLHAKLLARGRAFVSATKVSHMQYEGMTSGAIREEINTPVVVDMALAFEPDGDSAKDSIQIPIFSKGMAQWVWSSPVELPDVFAPAVDTCNEPLCFVPGHVVNTYEGAQRTNRDKYERKIAAVLAEFEGVNKAGSHQFYQLMEDDDLLVLLPGAVPGFALRSRKWVLLNLDLLKPVQQNNEWDNLVLPQGHREMVQAMVETHTKGLAPGKEIAGMDLVSGKGKGCIILLHGVPGVGKTSTAECVAAHTKKPLYPITCGNPEEVERNMEGHFRLAHRWGCVLLLDEADVFLAKRDQRDIQRNGLVSVFLRILEYYSGILFLTTNRVGAIDDAFRSRLHLTLYYPKLDREQTLSIFRRNFRRIGEINADRESNGLAPFEYKAARKRVIPWIKDNWETLAWNGRQIRNTFQTVMALAEFHANNKEAGTVPVLSRKHFQIVAHASDQFNKYLKATHGFDEDRVAKRDFVRAMEYTPDSSFVYRGRDKDVTDSSSEETESESDKTEEASSDGDEDSEDTDVVKRKSKKGKKKQKKVEEKKSKKGKEKVKFEKKAKDKKKKDSEDSEDSE</sequence>
<dbReference type="InterPro" id="IPR027417">
    <property type="entry name" value="P-loop_NTPase"/>
</dbReference>
<reference evidence="3" key="1">
    <citation type="journal article" date="2023" name="Mol. Phylogenet. Evol.">
        <title>Genome-scale phylogeny and comparative genomics of the fungal order Sordariales.</title>
        <authorList>
            <person name="Hensen N."/>
            <person name="Bonometti L."/>
            <person name="Westerberg I."/>
            <person name="Brannstrom I.O."/>
            <person name="Guillou S."/>
            <person name="Cros-Aarteil S."/>
            <person name="Calhoun S."/>
            <person name="Haridas S."/>
            <person name="Kuo A."/>
            <person name="Mondo S."/>
            <person name="Pangilinan J."/>
            <person name="Riley R."/>
            <person name="LaButti K."/>
            <person name="Andreopoulos B."/>
            <person name="Lipzen A."/>
            <person name="Chen C."/>
            <person name="Yan M."/>
            <person name="Daum C."/>
            <person name="Ng V."/>
            <person name="Clum A."/>
            <person name="Steindorff A."/>
            <person name="Ohm R.A."/>
            <person name="Martin F."/>
            <person name="Silar P."/>
            <person name="Natvig D.O."/>
            <person name="Lalanne C."/>
            <person name="Gautier V."/>
            <person name="Ament-Velasquez S.L."/>
            <person name="Kruys A."/>
            <person name="Hutchinson M.I."/>
            <person name="Powell A.J."/>
            <person name="Barry K."/>
            <person name="Miller A.N."/>
            <person name="Grigoriev I.V."/>
            <person name="Debuchy R."/>
            <person name="Gladieux P."/>
            <person name="Hiltunen Thoren M."/>
            <person name="Johannesson H."/>
        </authorList>
    </citation>
    <scope>NUCLEOTIDE SEQUENCE</scope>
    <source>
        <strain evidence="3">PSN243</strain>
    </source>
</reference>
<evidence type="ECO:0000256" key="1">
    <source>
        <dbReference type="SAM" id="MobiDB-lite"/>
    </source>
</evidence>
<feature type="compositionally biased region" description="Basic residues" evidence="1">
    <location>
        <begin position="951"/>
        <end position="961"/>
    </location>
</feature>
<comment type="caution">
    <text evidence="3">The sequence shown here is derived from an EMBL/GenBank/DDBJ whole genome shotgun (WGS) entry which is preliminary data.</text>
</comment>
<dbReference type="GO" id="GO:0005524">
    <property type="term" value="F:ATP binding"/>
    <property type="evidence" value="ECO:0007669"/>
    <property type="project" value="InterPro"/>
</dbReference>
<evidence type="ECO:0000313" key="4">
    <source>
        <dbReference type="Proteomes" id="UP001321760"/>
    </source>
</evidence>
<dbReference type="Gene3D" id="3.40.50.300">
    <property type="entry name" value="P-loop containing nucleotide triphosphate hydrolases"/>
    <property type="match status" value="1"/>
</dbReference>
<gene>
    <name evidence="3" type="ORF">QBC34DRAFT_311475</name>
</gene>
<keyword evidence="4" id="KW-1185">Reference proteome</keyword>
<dbReference type="Pfam" id="PF23232">
    <property type="entry name" value="AAA_lid_13"/>
    <property type="match status" value="1"/>
</dbReference>
<dbReference type="InterPro" id="IPR056599">
    <property type="entry name" value="AAA_lid_fung"/>
</dbReference>
<organism evidence="3 4">
    <name type="scientific">Podospora aff. communis PSN243</name>
    <dbReference type="NCBI Taxonomy" id="3040156"/>
    <lineage>
        <taxon>Eukaryota</taxon>
        <taxon>Fungi</taxon>
        <taxon>Dikarya</taxon>
        <taxon>Ascomycota</taxon>
        <taxon>Pezizomycotina</taxon>
        <taxon>Sordariomycetes</taxon>
        <taxon>Sordariomycetidae</taxon>
        <taxon>Sordariales</taxon>
        <taxon>Podosporaceae</taxon>
        <taxon>Podospora</taxon>
    </lineage>
</organism>
<feature type="compositionally biased region" description="Basic and acidic residues" evidence="1">
    <location>
        <begin position="974"/>
        <end position="989"/>
    </location>
</feature>
<proteinExistence type="predicted"/>
<accession>A0AAV9G733</accession>
<reference evidence="3" key="2">
    <citation type="submission" date="2023-05" db="EMBL/GenBank/DDBJ databases">
        <authorList>
            <consortium name="Lawrence Berkeley National Laboratory"/>
            <person name="Steindorff A."/>
            <person name="Hensen N."/>
            <person name="Bonometti L."/>
            <person name="Westerberg I."/>
            <person name="Brannstrom I.O."/>
            <person name="Guillou S."/>
            <person name="Cros-Aarteil S."/>
            <person name="Calhoun S."/>
            <person name="Haridas S."/>
            <person name="Kuo A."/>
            <person name="Mondo S."/>
            <person name="Pangilinan J."/>
            <person name="Riley R."/>
            <person name="Labutti K."/>
            <person name="Andreopoulos B."/>
            <person name="Lipzen A."/>
            <person name="Chen C."/>
            <person name="Yanf M."/>
            <person name="Daum C."/>
            <person name="Ng V."/>
            <person name="Clum A."/>
            <person name="Ohm R."/>
            <person name="Martin F."/>
            <person name="Silar P."/>
            <person name="Natvig D."/>
            <person name="Lalanne C."/>
            <person name="Gautier V."/>
            <person name="Ament-Velasquez S.L."/>
            <person name="Kruys A."/>
            <person name="Hutchinson M.I."/>
            <person name="Powell A.J."/>
            <person name="Barry K."/>
            <person name="Miller A.N."/>
            <person name="Grigoriev I.V."/>
            <person name="Debuchy R."/>
            <person name="Gladieux P."/>
            <person name="Thoren M.H."/>
            <person name="Johannesson H."/>
        </authorList>
    </citation>
    <scope>NUCLEOTIDE SEQUENCE</scope>
    <source>
        <strain evidence="3">PSN243</strain>
    </source>
</reference>
<dbReference type="PANTHER" id="PTHR46411:SF2">
    <property type="entry name" value="AAA+ ATPASE DOMAIN-CONTAINING PROTEIN"/>
    <property type="match status" value="1"/>
</dbReference>
<dbReference type="Proteomes" id="UP001321760">
    <property type="component" value="Unassembled WGS sequence"/>
</dbReference>